<dbReference type="AlphaFoldDB" id="A0A834WP06"/>
<comment type="caution">
    <text evidence="1">The sequence shown here is derived from an EMBL/GenBank/DDBJ whole genome shotgun (WGS) entry which is preliminary data.</text>
</comment>
<dbReference type="EMBL" id="JAAIUW010000006">
    <property type="protein sequence ID" value="KAF7826311.1"/>
    <property type="molecule type" value="Genomic_DNA"/>
</dbReference>
<evidence type="ECO:0000313" key="2">
    <source>
        <dbReference type="Proteomes" id="UP000634136"/>
    </source>
</evidence>
<gene>
    <name evidence="1" type="ORF">G2W53_017475</name>
</gene>
<reference evidence="1" key="1">
    <citation type="submission" date="2020-09" db="EMBL/GenBank/DDBJ databases">
        <title>Genome-Enabled Discovery of Anthraquinone Biosynthesis in Senna tora.</title>
        <authorList>
            <person name="Kang S.-H."/>
            <person name="Pandey R.P."/>
            <person name="Lee C.-M."/>
            <person name="Sim J.-S."/>
            <person name="Jeong J.-T."/>
            <person name="Choi B.-S."/>
            <person name="Jung M."/>
            <person name="Ginzburg D."/>
            <person name="Zhao K."/>
            <person name="Won S.Y."/>
            <person name="Oh T.-J."/>
            <person name="Yu Y."/>
            <person name="Kim N.-H."/>
            <person name="Lee O.R."/>
            <person name="Lee T.-H."/>
            <person name="Bashyal P."/>
            <person name="Kim T.-S."/>
            <person name="Lee W.-H."/>
            <person name="Kawkins C."/>
            <person name="Kim C.-K."/>
            <person name="Kim J.S."/>
            <person name="Ahn B.O."/>
            <person name="Rhee S.Y."/>
            <person name="Sohng J.K."/>
        </authorList>
    </citation>
    <scope>NUCLEOTIDE SEQUENCE</scope>
    <source>
        <tissue evidence="1">Leaf</tissue>
    </source>
</reference>
<name>A0A834WP06_9FABA</name>
<sequence>MATERIDGTGNSTCGKFNSVFTS</sequence>
<organism evidence="1 2">
    <name type="scientific">Senna tora</name>
    <dbReference type="NCBI Taxonomy" id="362788"/>
    <lineage>
        <taxon>Eukaryota</taxon>
        <taxon>Viridiplantae</taxon>
        <taxon>Streptophyta</taxon>
        <taxon>Embryophyta</taxon>
        <taxon>Tracheophyta</taxon>
        <taxon>Spermatophyta</taxon>
        <taxon>Magnoliopsida</taxon>
        <taxon>eudicotyledons</taxon>
        <taxon>Gunneridae</taxon>
        <taxon>Pentapetalae</taxon>
        <taxon>rosids</taxon>
        <taxon>fabids</taxon>
        <taxon>Fabales</taxon>
        <taxon>Fabaceae</taxon>
        <taxon>Caesalpinioideae</taxon>
        <taxon>Cassia clade</taxon>
        <taxon>Senna</taxon>
    </lineage>
</organism>
<accession>A0A834WP06</accession>
<proteinExistence type="predicted"/>
<evidence type="ECO:0000313" key="1">
    <source>
        <dbReference type="EMBL" id="KAF7826311.1"/>
    </source>
</evidence>
<protein>
    <submittedName>
        <fullName evidence="1">Uncharacterized protein</fullName>
    </submittedName>
</protein>
<keyword evidence="2" id="KW-1185">Reference proteome</keyword>
<dbReference type="Proteomes" id="UP000634136">
    <property type="component" value="Unassembled WGS sequence"/>
</dbReference>